<accession>A0A1W6D1A5</accession>
<dbReference type="KEGG" id="pcon:B0A89_11520"/>
<evidence type="ECO:0000313" key="10">
    <source>
        <dbReference type="Proteomes" id="UP000193017"/>
    </source>
</evidence>
<comment type="catalytic activity">
    <reaction evidence="1 7">
        <text>5-hydroxyisourate + H2O = 5-hydroxy-2-oxo-4-ureido-2,5-dihydro-1H-imidazole-5-carboxylate + H(+)</text>
        <dbReference type="Rhea" id="RHEA:23736"/>
        <dbReference type="ChEBI" id="CHEBI:15377"/>
        <dbReference type="ChEBI" id="CHEBI:15378"/>
        <dbReference type="ChEBI" id="CHEBI:18072"/>
        <dbReference type="ChEBI" id="CHEBI:58639"/>
        <dbReference type="EC" id="3.5.2.17"/>
    </reaction>
</comment>
<dbReference type="InterPro" id="IPR036817">
    <property type="entry name" value="Transthyretin/HIU_hydrolase_sf"/>
</dbReference>
<sequence>MPGFLTTHVLDTANGRPAAGMRITLYALSENGERRQLAEAATNADGRTDGPILPQGQFRTGRYELLFHVGAWLDAQGHEAPGPRFLDEVPIRFGMAEDDHYHVPLLVSPYGFSTYRGS</sequence>
<evidence type="ECO:0000259" key="8">
    <source>
        <dbReference type="Pfam" id="PF00576"/>
    </source>
</evidence>
<evidence type="ECO:0000256" key="7">
    <source>
        <dbReference type="RuleBase" id="RU361270"/>
    </source>
</evidence>
<dbReference type="RefSeq" id="WP_085378275.1">
    <property type="nucleotide sequence ID" value="NZ_CP020612.1"/>
</dbReference>
<dbReference type="InterPro" id="IPR014306">
    <property type="entry name" value="Hydroxyisourate_hydrolase"/>
</dbReference>
<protein>
    <recommendedName>
        <fullName evidence="7">5-hydroxyisourate hydrolase</fullName>
        <shortName evidence="7">HIU hydrolase</shortName>
        <shortName evidence="7">HIUHase</shortName>
        <ecNumber evidence="7">3.5.2.17</ecNumber>
    </recommendedName>
</protein>
<comment type="similarity">
    <text evidence="3 7">Belongs to the transthyretin family. 5-hydroxyisourate hydrolase subfamily.</text>
</comment>
<dbReference type="PANTHER" id="PTHR10395">
    <property type="entry name" value="URICASE AND TRANSTHYRETIN-RELATED"/>
    <property type="match status" value="1"/>
</dbReference>
<dbReference type="NCBIfam" id="TIGR02962">
    <property type="entry name" value="hdxy_isourate"/>
    <property type="match status" value="1"/>
</dbReference>
<evidence type="ECO:0000256" key="1">
    <source>
        <dbReference type="ARBA" id="ARBA00001043"/>
    </source>
</evidence>
<dbReference type="OrthoDB" id="9792386at2"/>
<dbReference type="PROSITE" id="PS00769">
    <property type="entry name" value="TRANSTHYRETIN_2"/>
    <property type="match status" value="1"/>
</dbReference>
<dbReference type="EC" id="3.5.2.17" evidence="7"/>
<evidence type="ECO:0000256" key="6">
    <source>
        <dbReference type="ARBA" id="ARBA00022801"/>
    </source>
</evidence>
<dbReference type="Gene3D" id="2.60.40.180">
    <property type="entry name" value="Transthyretin/hydroxyisourate hydrolase domain"/>
    <property type="match status" value="1"/>
</dbReference>
<keyword evidence="10" id="KW-1185">Reference proteome</keyword>
<dbReference type="InterPro" id="IPR023419">
    <property type="entry name" value="Transthyretin_CS"/>
</dbReference>
<dbReference type="CDD" id="cd05822">
    <property type="entry name" value="TLP_HIUase"/>
    <property type="match status" value="1"/>
</dbReference>
<dbReference type="Proteomes" id="UP000193017">
    <property type="component" value="Chromosome"/>
</dbReference>
<organism evidence="9 10">
    <name type="scientific">Paracoccus contaminans</name>
    <dbReference type="NCBI Taxonomy" id="1945662"/>
    <lineage>
        <taxon>Bacteria</taxon>
        <taxon>Pseudomonadati</taxon>
        <taxon>Pseudomonadota</taxon>
        <taxon>Alphaproteobacteria</taxon>
        <taxon>Rhodobacterales</taxon>
        <taxon>Paracoccaceae</taxon>
        <taxon>Paracoccus</taxon>
    </lineage>
</organism>
<proteinExistence type="inferred from homology"/>
<evidence type="ECO:0000256" key="5">
    <source>
        <dbReference type="ARBA" id="ARBA00022631"/>
    </source>
</evidence>
<name>A0A1W6D1A5_9RHOB</name>
<evidence type="ECO:0000313" key="9">
    <source>
        <dbReference type="EMBL" id="ARJ70891.1"/>
    </source>
</evidence>
<feature type="domain" description="Transthyretin/hydroxyisourate hydrolase" evidence="8">
    <location>
        <begin position="5"/>
        <end position="117"/>
    </location>
</feature>
<evidence type="ECO:0000256" key="3">
    <source>
        <dbReference type="ARBA" id="ARBA00009850"/>
    </source>
</evidence>
<dbReference type="GO" id="GO:0006144">
    <property type="term" value="P:purine nucleobase metabolic process"/>
    <property type="evidence" value="ECO:0007669"/>
    <property type="project" value="UniProtKB-KW"/>
</dbReference>
<evidence type="ECO:0000256" key="4">
    <source>
        <dbReference type="ARBA" id="ARBA00011881"/>
    </source>
</evidence>
<dbReference type="PANTHER" id="PTHR10395:SF7">
    <property type="entry name" value="5-HYDROXYISOURATE HYDROLASE"/>
    <property type="match status" value="1"/>
</dbReference>
<comment type="function">
    <text evidence="2">Catalyzes the hydrolysis of 5-hydroxyisourate (HIU) to 2-oxo-4-hydroxy-4-carboxy-5-ureidoimidazoline (OHCU).</text>
</comment>
<dbReference type="GO" id="GO:0033971">
    <property type="term" value="F:hydroxyisourate hydrolase activity"/>
    <property type="evidence" value="ECO:0007669"/>
    <property type="project" value="UniProtKB-EC"/>
</dbReference>
<keyword evidence="5 7" id="KW-0659">Purine metabolism</keyword>
<dbReference type="SUPFAM" id="SSF49472">
    <property type="entry name" value="Transthyretin (synonym: prealbumin)"/>
    <property type="match status" value="1"/>
</dbReference>
<reference evidence="9 10" key="1">
    <citation type="submission" date="2017-03" db="EMBL/GenBank/DDBJ databases">
        <title>Genome sequence of Paracoccus contaminans isolated from a water microcosm.</title>
        <authorList>
            <person name="Aurass P."/>
            <person name="Karste S."/>
            <person name="Trost E."/>
            <person name="Glaeser S.P."/>
            <person name="Kaempfer P."/>
            <person name="Flieger A."/>
        </authorList>
    </citation>
    <scope>NUCLEOTIDE SEQUENCE [LARGE SCALE GENOMIC DNA]</scope>
    <source>
        <strain evidence="10">RKI 16-01929T\LMG 29738T\CCM 8701T\CIP 111112T</strain>
    </source>
</reference>
<dbReference type="STRING" id="1945662.B0A89_11520"/>
<dbReference type="Pfam" id="PF00576">
    <property type="entry name" value="Transthyretin"/>
    <property type="match status" value="1"/>
</dbReference>
<evidence type="ECO:0000256" key="2">
    <source>
        <dbReference type="ARBA" id="ARBA00002704"/>
    </source>
</evidence>
<dbReference type="InterPro" id="IPR023416">
    <property type="entry name" value="Transthyretin/HIU_hydrolase_d"/>
</dbReference>
<dbReference type="InterPro" id="IPR023418">
    <property type="entry name" value="Thyroxine_BS"/>
</dbReference>
<dbReference type="AlphaFoldDB" id="A0A1W6D1A5"/>
<comment type="subunit">
    <text evidence="4 7">Homotetramer.</text>
</comment>
<dbReference type="EMBL" id="CP020612">
    <property type="protein sequence ID" value="ARJ70891.1"/>
    <property type="molecule type" value="Genomic_DNA"/>
</dbReference>
<dbReference type="PROSITE" id="PS00768">
    <property type="entry name" value="TRANSTHYRETIN_1"/>
    <property type="match status" value="1"/>
</dbReference>
<gene>
    <name evidence="9" type="ORF">B0A89_11520</name>
</gene>
<keyword evidence="6 7" id="KW-0378">Hydrolase</keyword>